<dbReference type="OrthoDB" id="73788at2759"/>
<dbReference type="InterPro" id="IPR051494">
    <property type="entry name" value="BSD_domain-containing"/>
</dbReference>
<dbReference type="PANTHER" id="PTHR16019">
    <property type="entry name" value="SYNAPSE-ASSOCIATED PROTEIN"/>
    <property type="match status" value="1"/>
</dbReference>
<evidence type="ECO:0000256" key="1">
    <source>
        <dbReference type="SAM" id="MobiDB-lite"/>
    </source>
</evidence>
<dbReference type="Gene3D" id="1.10.3970.10">
    <property type="entry name" value="BSD domain"/>
    <property type="match status" value="1"/>
</dbReference>
<feature type="compositionally biased region" description="Acidic residues" evidence="1">
    <location>
        <begin position="352"/>
        <end position="368"/>
    </location>
</feature>
<feature type="region of interest" description="Disordered" evidence="1">
    <location>
        <begin position="352"/>
        <end position="458"/>
    </location>
</feature>
<dbReference type="Proteomes" id="UP000242525">
    <property type="component" value="Unassembled WGS sequence"/>
</dbReference>
<feature type="compositionally biased region" description="Polar residues" evidence="1">
    <location>
        <begin position="102"/>
        <end position="112"/>
    </location>
</feature>
<dbReference type="GO" id="GO:0005737">
    <property type="term" value="C:cytoplasm"/>
    <property type="evidence" value="ECO:0007669"/>
    <property type="project" value="TreeGrafter"/>
</dbReference>
<feature type="compositionally biased region" description="Low complexity" evidence="1">
    <location>
        <begin position="148"/>
        <end position="157"/>
    </location>
</feature>
<dbReference type="EMBL" id="CCBN010000003">
    <property type="protein sequence ID" value="CDO52490.1"/>
    <property type="molecule type" value="Genomic_DNA"/>
</dbReference>
<feature type="compositionally biased region" description="Basic and acidic residues" evidence="1">
    <location>
        <begin position="113"/>
        <end position="126"/>
    </location>
</feature>
<feature type="compositionally biased region" description="Basic and acidic residues" evidence="1">
    <location>
        <begin position="369"/>
        <end position="380"/>
    </location>
</feature>
<organism evidence="3 4">
    <name type="scientific">Geotrichum candidum</name>
    <name type="common">Oospora lactis</name>
    <name type="synonym">Dipodascus geotrichum</name>
    <dbReference type="NCBI Taxonomy" id="1173061"/>
    <lineage>
        <taxon>Eukaryota</taxon>
        <taxon>Fungi</taxon>
        <taxon>Dikarya</taxon>
        <taxon>Ascomycota</taxon>
        <taxon>Saccharomycotina</taxon>
        <taxon>Dipodascomycetes</taxon>
        <taxon>Dipodascales</taxon>
        <taxon>Dipodascaceae</taxon>
        <taxon>Geotrichum</taxon>
    </lineage>
</organism>
<dbReference type="InterPro" id="IPR005607">
    <property type="entry name" value="BSD_dom"/>
</dbReference>
<accession>A0A0J9X6R6</accession>
<evidence type="ECO:0000313" key="4">
    <source>
        <dbReference type="Proteomes" id="UP000242525"/>
    </source>
</evidence>
<feature type="compositionally biased region" description="Polar residues" evidence="1">
    <location>
        <begin position="381"/>
        <end position="400"/>
    </location>
</feature>
<keyword evidence="4" id="KW-1185">Reference proteome</keyword>
<feature type="region of interest" description="Disordered" evidence="1">
    <location>
        <begin position="101"/>
        <end position="161"/>
    </location>
</feature>
<reference evidence="3" key="1">
    <citation type="submission" date="2014-03" db="EMBL/GenBank/DDBJ databases">
        <authorList>
            <person name="Casaregola S."/>
        </authorList>
    </citation>
    <scope>NUCLEOTIDE SEQUENCE [LARGE SCALE GENOMIC DNA]</scope>
    <source>
        <strain evidence="3">CLIB 918</strain>
    </source>
</reference>
<evidence type="ECO:0000313" key="3">
    <source>
        <dbReference type="EMBL" id="CDO52490.1"/>
    </source>
</evidence>
<feature type="compositionally biased region" description="Polar residues" evidence="1">
    <location>
        <begin position="136"/>
        <end position="147"/>
    </location>
</feature>
<dbReference type="InterPro" id="IPR035925">
    <property type="entry name" value="BSD_dom_sf"/>
</dbReference>
<dbReference type="PROSITE" id="PS50858">
    <property type="entry name" value="BSD"/>
    <property type="match status" value="1"/>
</dbReference>
<dbReference type="AlphaFoldDB" id="A0A0J9X6R6"/>
<feature type="region of interest" description="Disordered" evidence="1">
    <location>
        <begin position="1"/>
        <end position="38"/>
    </location>
</feature>
<gene>
    <name evidence="3" type="ORF">BN980_GECA03s02760g</name>
</gene>
<evidence type="ECO:0000259" key="2">
    <source>
        <dbReference type="PROSITE" id="PS50858"/>
    </source>
</evidence>
<dbReference type="PANTHER" id="PTHR16019:SF5">
    <property type="entry name" value="BSD DOMAIN-CONTAINING PROTEIN 1"/>
    <property type="match status" value="1"/>
</dbReference>
<feature type="compositionally biased region" description="Low complexity" evidence="1">
    <location>
        <begin position="11"/>
        <end position="31"/>
    </location>
</feature>
<dbReference type="SMART" id="SM00751">
    <property type="entry name" value="BSD"/>
    <property type="match status" value="1"/>
</dbReference>
<name>A0A0J9X6R6_GEOCN</name>
<proteinExistence type="predicted"/>
<feature type="compositionally biased region" description="Low complexity" evidence="1">
    <location>
        <begin position="405"/>
        <end position="446"/>
    </location>
</feature>
<dbReference type="Pfam" id="PF03909">
    <property type="entry name" value="BSD"/>
    <property type="match status" value="1"/>
</dbReference>
<sequence length="458" mass="49700">MDIYDHIQPTSGDATTSGNASSASAAQPNSSIDKAAERLENSIETAFQKLSTTTSSTKWAGTTSTWASGLWSKVKQVGETTLVEAGKDLAAVRSEIDGLLASTATPGSNDDGSNNKKKQEGDEKSPADSSGDRSLLGSQETLKPDNTQQQQQQQQQQSASNGNMLGLLSRKAQNYIDTLDRDLEVFENKASSYLLQFGTDFKSILKDTVNVAGPTEGADGSSKNGGSSTLESEVIFNVPEDIRNQIYSTRQDAQLHALHTSKEPFLLDTITDPGYEKFKANFNLDKQTDMITADLKKYPKLRTLMEELTTARDGEKTVRFSEFWTRYYFMRDQIATQEELRKKVLVGADADQEEELGWDDDEEEEEEQATEKKDKDEEQKVLSSRPSSEASYDLVSNTPSVVDLPAKAKATAADAAKAPASVPAAAPASIANAKPSSDAKAPAAAKASEESDSDDDWE</sequence>
<feature type="domain" description="BSD" evidence="2">
    <location>
        <begin position="278"/>
        <end position="335"/>
    </location>
</feature>
<protein>
    <recommendedName>
        <fullName evidence="2">BSD domain-containing protein</fullName>
    </recommendedName>
</protein>
<dbReference type="SUPFAM" id="SSF140383">
    <property type="entry name" value="BSD domain-like"/>
    <property type="match status" value="1"/>
</dbReference>
<comment type="caution">
    <text evidence="3">The sequence shown here is derived from an EMBL/GenBank/DDBJ whole genome shotgun (WGS) entry which is preliminary data.</text>
</comment>